<feature type="transmembrane region" description="Helical" evidence="1">
    <location>
        <begin position="80"/>
        <end position="100"/>
    </location>
</feature>
<sequence>MNDTLNKGFISEFEGLRGILAVWVVIGHMLSGLSVSHNLPSPNLWNTVPVQVFIILSGFVIFSLLDREHQRYRTFLTHRVFRLFPAYLLALAISTLMLPFTREVLTVSPAAPMTAARISLIDAAIYNLNEHLAAHLLLIQGLIPDSVLTNSAYTLVGQAWSVSVEWQFYILAPVAYFLARPRHRLYKLPVLAALIVLLILFNSKLGGGYIGQHLSLFGIGIATFYSSKYRSKAKLSPILPAICALPFMWTDAAALSIWIIVSYCSLAHRTNIAQEFISSALRSSPISYLGKISYSIYINHMIFIYTTLFTINKLNLGITETICYALAVSTALTIIFSHATYSYIEKPMIRVGKALTTKKLYHSATPQENG</sequence>
<dbReference type="GO" id="GO:0000271">
    <property type="term" value="P:polysaccharide biosynthetic process"/>
    <property type="evidence" value="ECO:0007669"/>
    <property type="project" value="TreeGrafter"/>
</dbReference>
<evidence type="ECO:0000313" key="3">
    <source>
        <dbReference type="EMBL" id="ALI03414.1"/>
    </source>
</evidence>
<evidence type="ECO:0000259" key="2">
    <source>
        <dbReference type="Pfam" id="PF01757"/>
    </source>
</evidence>
<dbReference type="Proteomes" id="UP000066487">
    <property type="component" value="Chromosome"/>
</dbReference>
<feature type="transmembrane region" description="Helical" evidence="1">
    <location>
        <begin position="159"/>
        <end position="178"/>
    </location>
</feature>
<keyword evidence="1" id="KW-1133">Transmembrane helix</keyword>
<dbReference type="EMBL" id="CP012830">
    <property type="protein sequence ID" value="ALI03414.1"/>
    <property type="molecule type" value="Genomic_DNA"/>
</dbReference>
<dbReference type="PANTHER" id="PTHR23028:SF53">
    <property type="entry name" value="ACYL_TRANSF_3 DOMAIN-CONTAINING PROTEIN"/>
    <property type="match status" value="1"/>
</dbReference>
<proteinExistence type="predicted"/>
<gene>
    <name evidence="3" type="ORF">AO353_20935</name>
</gene>
<reference evidence="3 4" key="2">
    <citation type="journal article" date="2018" name="Nature">
        <title>Mutant phenotypes for thousands of bacterial genes of unknown function.</title>
        <authorList>
            <person name="Price M.N."/>
            <person name="Wetmore K.M."/>
            <person name="Waters R.J."/>
            <person name="Callaghan M."/>
            <person name="Ray J."/>
            <person name="Liu H."/>
            <person name="Kuehl J.V."/>
            <person name="Melnyk R.A."/>
            <person name="Lamson J.S."/>
            <person name="Suh Y."/>
            <person name="Carlson H.K."/>
            <person name="Esquivel Z."/>
            <person name="Sadeeshkumar H."/>
            <person name="Chakraborty R."/>
            <person name="Zane G.M."/>
            <person name="Rubin B.E."/>
            <person name="Wall J.D."/>
            <person name="Visel A."/>
            <person name="Bristow J."/>
            <person name="Blow M.J."/>
            <person name="Arkin A.P."/>
            <person name="Deutschbauer A.M."/>
        </authorList>
    </citation>
    <scope>NUCLEOTIDE SEQUENCE [LARGE SCALE GENOMIC DNA]</scope>
    <source>
        <strain evidence="3 4">FW300-N2E3</strain>
    </source>
</reference>
<accession>A0A0N9WFQ4</accession>
<feature type="transmembrane region" description="Helical" evidence="1">
    <location>
        <begin position="323"/>
        <end position="344"/>
    </location>
</feature>
<keyword evidence="1" id="KW-0472">Membrane</keyword>
<dbReference type="InterPro" id="IPR002656">
    <property type="entry name" value="Acyl_transf_3_dom"/>
</dbReference>
<feature type="domain" description="Acyltransferase 3" evidence="2">
    <location>
        <begin position="12"/>
        <end position="333"/>
    </location>
</feature>
<dbReference type="AlphaFoldDB" id="A0A0N9WFQ4"/>
<feature type="transmembrane region" description="Helical" evidence="1">
    <location>
        <begin position="292"/>
        <end position="311"/>
    </location>
</feature>
<feature type="transmembrane region" description="Helical" evidence="1">
    <location>
        <begin position="48"/>
        <end position="65"/>
    </location>
</feature>
<dbReference type="GO" id="GO:0016747">
    <property type="term" value="F:acyltransferase activity, transferring groups other than amino-acyl groups"/>
    <property type="evidence" value="ECO:0007669"/>
    <property type="project" value="InterPro"/>
</dbReference>
<keyword evidence="1" id="KW-0812">Transmembrane</keyword>
<evidence type="ECO:0000256" key="1">
    <source>
        <dbReference type="SAM" id="Phobius"/>
    </source>
</evidence>
<feature type="transmembrane region" description="Helical" evidence="1">
    <location>
        <begin position="16"/>
        <end position="36"/>
    </location>
</feature>
<dbReference type="GO" id="GO:0016020">
    <property type="term" value="C:membrane"/>
    <property type="evidence" value="ECO:0007669"/>
    <property type="project" value="TreeGrafter"/>
</dbReference>
<dbReference type="Pfam" id="PF01757">
    <property type="entry name" value="Acyl_transf_3"/>
    <property type="match status" value="1"/>
</dbReference>
<feature type="transmembrane region" description="Helical" evidence="1">
    <location>
        <begin position="238"/>
        <end position="261"/>
    </location>
</feature>
<organism evidence="3 4">
    <name type="scientific">Pseudomonas fluorescens</name>
    <dbReference type="NCBI Taxonomy" id="294"/>
    <lineage>
        <taxon>Bacteria</taxon>
        <taxon>Pseudomonadati</taxon>
        <taxon>Pseudomonadota</taxon>
        <taxon>Gammaproteobacteria</taxon>
        <taxon>Pseudomonadales</taxon>
        <taxon>Pseudomonadaceae</taxon>
        <taxon>Pseudomonas</taxon>
    </lineage>
</organism>
<evidence type="ECO:0000313" key="4">
    <source>
        <dbReference type="Proteomes" id="UP000066487"/>
    </source>
</evidence>
<dbReference type="PANTHER" id="PTHR23028">
    <property type="entry name" value="ACETYLTRANSFERASE"/>
    <property type="match status" value="1"/>
</dbReference>
<name>A0A0N9WFQ4_PSEFL</name>
<dbReference type="InterPro" id="IPR050879">
    <property type="entry name" value="Acyltransferase_3"/>
</dbReference>
<feature type="transmembrane region" description="Helical" evidence="1">
    <location>
        <begin position="185"/>
        <end position="203"/>
    </location>
</feature>
<reference evidence="4" key="1">
    <citation type="submission" date="2015-09" db="EMBL/GenBank/DDBJ databases">
        <title>Whole genome sequence of Pseudomonas fluorescens FW300-N2E3.</title>
        <authorList>
            <person name="Ray J."/>
            <person name="Melnyk R."/>
            <person name="Deutschbauer A."/>
        </authorList>
    </citation>
    <scope>NUCLEOTIDE SEQUENCE [LARGE SCALE GENOMIC DNA]</scope>
    <source>
        <strain evidence="4">FW300-N2E3</strain>
    </source>
</reference>
<protein>
    <recommendedName>
        <fullName evidence="2">Acyltransferase 3 domain-containing protein</fullName>
    </recommendedName>
</protein>